<evidence type="ECO:0000313" key="5">
    <source>
        <dbReference type="Proteomes" id="UP000050416"/>
    </source>
</evidence>
<dbReference type="PROSITE" id="PS51257">
    <property type="entry name" value="PROKAR_LIPOPROTEIN"/>
    <property type="match status" value="1"/>
</dbReference>
<dbReference type="InterPro" id="IPR049492">
    <property type="entry name" value="BD-FAE-like_dom"/>
</dbReference>
<keyword evidence="1 4" id="KW-0378">Hydrolase</keyword>
<dbReference type="EMBL" id="LJZQ01000001">
    <property type="protein sequence ID" value="KPQ30701.1"/>
    <property type="molecule type" value="Genomic_DNA"/>
</dbReference>
<dbReference type="InterPro" id="IPR029058">
    <property type="entry name" value="AB_hydrolase_fold"/>
</dbReference>
<protein>
    <submittedName>
        <fullName evidence="4">Esterase/lipase</fullName>
        <ecNumber evidence="4">3.1.1.3</ecNumber>
    </submittedName>
</protein>
<dbReference type="EC" id="3.1.1.3" evidence="4"/>
<organism evidence="4 5">
    <name type="scientific">Marinobacter excellens HL-55</name>
    <dbReference type="NCBI Taxonomy" id="1305731"/>
    <lineage>
        <taxon>Bacteria</taxon>
        <taxon>Pseudomonadati</taxon>
        <taxon>Pseudomonadota</taxon>
        <taxon>Gammaproteobacteria</taxon>
        <taxon>Pseudomonadales</taxon>
        <taxon>Marinobacteraceae</taxon>
        <taxon>Marinobacter</taxon>
    </lineage>
</organism>
<dbReference type="PANTHER" id="PTHR48081">
    <property type="entry name" value="AB HYDROLASE SUPERFAMILY PROTEIN C4A8.06C"/>
    <property type="match status" value="1"/>
</dbReference>
<reference evidence="4 5" key="1">
    <citation type="submission" date="2015-09" db="EMBL/GenBank/DDBJ databases">
        <title>Identification and resolution of microdiversity through metagenomic sequencing of parallel consortia.</title>
        <authorList>
            <person name="Nelson W.C."/>
            <person name="Romine M.F."/>
            <person name="Lindemann S.R."/>
        </authorList>
    </citation>
    <scope>NUCLEOTIDE SEQUENCE [LARGE SCALE GENOMIC DNA]</scope>
    <source>
        <strain evidence="4">HL-55</strain>
    </source>
</reference>
<feature type="signal peptide" evidence="2">
    <location>
        <begin position="1"/>
        <end position="26"/>
    </location>
</feature>
<name>A0A0P8D4A7_9GAMM</name>
<dbReference type="STRING" id="1305731.GCA_000934705_02915"/>
<dbReference type="Gene3D" id="3.40.50.1820">
    <property type="entry name" value="alpha/beta hydrolase"/>
    <property type="match status" value="1"/>
</dbReference>
<gene>
    <name evidence="4" type="ORF">HLUCCX14_01110</name>
</gene>
<dbReference type="PATRIC" id="fig|1305731.5.peg.1596"/>
<dbReference type="GO" id="GO:0004806">
    <property type="term" value="F:triacylglycerol lipase activity"/>
    <property type="evidence" value="ECO:0007669"/>
    <property type="project" value="UniProtKB-EC"/>
</dbReference>
<dbReference type="InterPro" id="IPR050300">
    <property type="entry name" value="GDXG_lipolytic_enzyme"/>
</dbReference>
<evidence type="ECO:0000256" key="2">
    <source>
        <dbReference type="SAM" id="SignalP"/>
    </source>
</evidence>
<dbReference type="Pfam" id="PF20434">
    <property type="entry name" value="BD-FAE"/>
    <property type="match status" value="1"/>
</dbReference>
<comment type="caution">
    <text evidence="4">The sequence shown here is derived from an EMBL/GenBank/DDBJ whole genome shotgun (WGS) entry which is preliminary data.</text>
</comment>
<evidence type="ECO:0000259" key="3">
    <source>
        <dbReference type="Pfam" id="PF20434"/>
    </source>
</evidence>
<keyword evidence="2" id="KW-0732">Signal</keyword>
<dbReference type="AlphaFoldDB" id="A0A0P8D4A7"/>
<proteinExistence type="predicted"/>
<evidence type="ECO:0000256" key="1">
    <source>
        <dbReference type="ARBA" id="ARBA00022801"/>
    </source>
</evidence>
<dbReference type="SUPFAM" id="SSF53474">
    <property type="entry name" value="alpha/beta-Hydrolases"/>
    <property type="match status" value="1"/>
</dbReference>
<evidence type="ECO:0000313" key="4">
    <source>
        <dbReference type="EMBL" id="KPQ30701.1"/>
    </source>
</evidence>
<dbReference type="Proteomes" id="UP000050416">
    <property type="component" value="Unassembled WGS sequence"/>
</dbReference>
<feature type="domain" description="BD-FAE-like" evidence="3">
    <location>
        <begin position="61"/>
        <end position="255"/>
    </location>
</feature>
<feature type="chain" id="PRO_5006149124" evidence="2">
    <location>
        <begin position="27"/>
        <end position="297"/>
    </location>
</feature>
<accession>A0A0P8D4A7</accession>
<sequence>MKIPTPKQLMTLIPATLIWLSGCASHSPTPAQSADMPETRFDVHPSISFSPETWPQELFADLYVPAIAGEAPVVLMAHGGGWERRSRADMTSVAEALASQGFAVLNVDYRFAPEYTFPAQLHDLQVARQWIRQHAEHYGLDANRVSGFGFSSGAHLMALLATVASTDSDLNTPHGGPDTRLQAVVAGGLPSDLPAFGSGKLLRQFLGSDLKANPERYQQASPISHVSASTPPFFLFHGTMDMLVPFAQAERFAQVLADNGVYHEVYKMHLRGHVTSFLTAGNAVERAAQFLARQQDQ</sequence>